<accession>A0A409VRS9</accession>
<dbReference type="PANTHER" id="PTHR15154:SF2">
    <property type="entry name" value="HAMARTIN"/>
    <property type="match status" value="1"/>
</dbReference>
<dbReference type="Proteomes" id="UP000283269">
    <property type="component" value="Unassembled WGS sequence"/>
</dbReference>
<dbReference type="GO" id="GO:0032007">
    <property type="term" value="P:negative regulation of TOR signaling"/>
    <property type="evidence" value="ECO:0007669"/>
    <property type="project" value="TreeGrafter"/>
</dbReference>
<keyword evidence="1" id="KW-0175">Coiled coil</keyword>
<evidence type="ECO:0008006" key="5">
    <source>
        <dbReference type="Google" id="ProtNLM"/>
    </source>
</evidence>
<sequence length="867" mass="99928">MPNPALLRQVRATLENAPDALPLNDLLIIVDEFVLDCASTEEPELQIHQLGEDLQSIYDEVVNHSCLQQTEIFLAVLYHLGPILPSTSVISWFDLVLRPALREPKLPTQAVSHAKELIISALQKKHEVYADKVRDFRRRLLELYLLDAFNEGSGDDILEWAGLDEEERTKRTHWKHNLEDILVKFGNERPEDLLNEIDQHFATATSRLQLLTLLNVFSCAPNFSSAAKILPKLPLMQSLLLSLFLDNSSTACTLGVTLIVKLLPFFAVYTREDLKSMLPNLLAVLARIMCWKQRRASKDRVPTGDEVDVDFEKELEKETNPVLTVSPKINWERLEMVFNVATPLPPSSRPYFTTLYYLYPSNVLKFLRDPAQYLIDNNTPSPYLESWEKALDQDEIRRRSENLVREHNCHPLLIWRDAVVELAQPEFWVRYDISRIVSEAAMLDIRNLAVGLQARYISGRPQPSLNPPESEPHVHSDDRSHLESQVIKPIDLSSGKTIISLQDMIDTTIALKSKLNLEVIQPKSQWPHSLFSAIGVSSPEQNDLPPMATLEQDPNSFHVAQAISGLQREVLLLRNDLNFELWLTRENAKHIARLYQDRILMKTAETERQGLYNKLRKYRAQVIGLEGELRDHKLQASNAKNKYADWNAELQKKLKELRDEKKSWFLEAATLRTAEKEARALFDAQGKLLADAAKQVFDLSTQRKENQHKIDRLHDYERQIDQHIKVQRMWDEDFAKFKEQEQDIGVMRSQYKQMEMRLESMEQAQVKSEELARGYRRQIQTFEAQLIQMKRKTSNSRAPFAEGMASLQADKMALTQTNTQLREENQVLKDEVEELQAMVELLKGQQSRQGLISEPRASPILSPRPFH</sequence>
<reference evidence="3 4" key="1">
    <citation type="journal article" date="2018" name="Evol. Lett.">
        <title>Horizontal gene cluster transfer increased hallucinogenic mushroom diversity.</title>
        <authorList>
            <person name="Reynolds H.T."/>
            <person name="Vijayakumar V."/>
            <person name="Gluck-Thaler E."/>
            <person name="Korotkin H.B."/>
            <person name="Matheny P.B."/>
            <person name="Slot J.C."/>
        </authorList>
    </citation>
    <scope>NUCLEOTIDE SEQUENCE [LARGE SCALE GENOMIC DNA]</scope>
    <source>
        <strain evidence="3 4">2631</strain>
    </source>
</reference>
<evidence type="ECO:0000313" key="4">
    <source>
        <dbReference type="Proteomes" id="UP000283269"/>
    </source>
</evidence>
<dbReference type="GO" id="GO:0051726">
    <property type="term" value="P:regulation of cell cycle"/>
    <property type="evidence" value="ECO:0007669"/>
    <property type="project" value="TreeGrafter"/>
</dbReference>
<feature type="compositionally biased region" description="Basic and acidic residues" evidence="2">
    <location>
        <begin position="470"/>
        <end position="480"/>
    </location>
</feature>
<dbReference type="AlphaFoldDB" id="A0A409VRS9"/>
<evidence type="ECO:0000256" key="1">
    <source>
        <dbReference type="SAM" id="Coils"/>
    </source>
</evidence>
<comment type="caution">
    <text evidence="3">The sequence shown here is derived from an EMBL/GenBank/DDBJ whole genome shotgun (WGS) entry which is preliminary data.</text>
</comment>
<dbReference type="InterPro" id="IPR007483">
    <property type="entry name" value="Hamartin"/>
</dbReference>
<evidence type="ECO:0000313" key="3">
    <source>
        <dbReference type="EMBL" id="PPQ68933.1"/>
    </source>
</evidence>
<dbReference type="EMBL" id="NHYD01003946">
    <property type="protein sequence ID" value="PPQ68933.1"/>
    <property type="molecule type" value="Genomic_DNA"/>
</dbReference>
<protein>
    <recommendedName>
        <fullName evidence="5">Tuberous sclerosis 1</fullName>
    </recommendedName>
</protein>
<feature type="coiled-coil region" evidence="1">
    <location>
        <begin position="601"/>
        <end position="667"/>
    </location>
</feature>
<dbReference type="GO" id="GO:0033596">
    <property type="term" value="C:TSC1-TSC2 complex"/>
    <property type="evidence" value="ECO:0007669"/>
    <property type="project" value="TreeGrafter"/>
</dbReference>
<feature type="coiled-coil region" evidence="1">
    <location>
        <begin position="744"/>
        <end position="845"/>
    </location>
</feature>
<organism evidence="3 4">
    <name type="scientific">Psilocybe cyanescens</name>
    <dbReference type="NCBI Taxonomy" id="93625"/>
    <lineage>
        <taxon>Eukaryota</taxon>
        <taxon>Fungi</taxon>
        <taxon>Dikarya</taxon>
        <taxon>Basidiomycota</taxon>
        <taxon>Agaricomycotina</taxon>
        <taxon>Agaricomycetes</taxon>
        <taxon>Agaricomycetidae</taxon>
        <taxon>Agaricales</taxon>
        <taxon>Agaricineae</taxon>
        <taxon>Strophariaceae</taxon>
        <taxon>Psilocybe</taxon>
    </lineage>
</organism>
<dbReference type="PANTHER" id="PTHR15154">
    <property type="entry name" value="HAMARTIN"/>
    <property type="match status" value="1"/>
</dbReference>
<proteinExistence type="predicted"/>
<keyword evidence="4" id="KW-1185">Reference proteome</keyword>
<feature type="region of interest" description="Disordered" evidence="2">
    <location>
        <begin position="845"/>
        <end position="867"/>
    </location>
</feature>
<gene>
    <name evidence="3" type="ORF">CVT25_009027</name>
</gene>
<name>A0A409VRS9_PSICY</name>
<dbReference type="STRING" id="93625.A0A409VRS9"/>
<dbReference type="OrthoDB" id="28737at2759"/>
<dbReference type="InParanoid" id="A0A409VRS9"/>
<evidence type="ECO:0000256" key="2">
    <source>
        <dbReference type="SAM" id="MobiDB-lite"/>
    </source>
</evidence>
<feature type="region of interest" description="Disordered" evidence="2">
    <location>
        <begin position="459"/>
        <end position="480"/>
    </location>
</feature>